<dbReference type="PANTHER" id="PTHR46401:SF2">
    <property type="entry name" value="GLYCOSYLTRANSFERASE WBBK-RELATED"/>
    <property type="match status" value="1"/>
</dbReference>
<keyword evidence="1 3" id="KW-0808">Transferase</keyword>
<dbReference type="Gene3D" id="3.40.50.2000">
    <property type="entry name" value="Glycogen Phosphorylase B"/>
    <property type="match status" value="1"/>
</dbReference>
<proteinExistence type="predicted"/>
<name>A0A1L9P0E1_9RHOB</name>
<evidence type="ECO:0000313" key="4">
    <source>
        <dbReference type="Proteomes" id="UP000184514"/>
    </source>
</evidence>
<reference evidence="3 4" key="1">
    <citation type="submission" date="2016-10" db="EMBL/GenBank/DDBJ databases">
        <title>Genome sequence of Planktotalea frisia SH6-1.</title>
        <authorList>
            <person name="Poehlein A."/>
            <person name="Bakenhus I."/>
            <person name="Voget S."/>
            <person name="Brinkhoff T."/>
            <person name="Simon M."/>
        </authorList>
    </citation>
    <scope>NUCLEOTIDE SEQUENCE [LARGE SCALE GENOMIC DNA]</scope>
    <source>
        <strain evidence="3 4">SH6-1</strain>
    </source>
</reference>
<dbReference type="Pfam" id="PF00534">
    <property type="entry name" value="Glycos_transf_1"/>
    <property type="match status" value="1"/>
</dbReference>
<gene>
    <name evidence="3" type="ORF">PFRI_08520</name>
</gene>
<sequence>MRGGGTKLGTIPNNDRPICLDLTRLLSRTGMVHTGVDRVEWAYLEWCLSLDRPVFALVRSAFGYFLLDRVSMAFAHQHLRTADWGKTDLLSQFAFKLSPARRAAEAALRKHAIARATPSRIGVLLRRNFADGVLYLNTGHSNLSKRVFRAFHSLKGAQIGVLIHDLIPLDWPDYQRAGTVAQFEKRMRVVSQFADVLICNSQQTLDDCTRHFKGFGRMPEAFVAHLGVDLPDHPEVALPQVPRPYVITIGTIEPRKNHVFLLDLWDQWEEAPHLVICGNRGWKNEDVFARLDKGDTANITELNGLEDAQMMGLLKGAKAALFPSLAEGFGLPQVEALSLGVPVICGDLGIYREILGEFPVYATTSNAYDWRIEVEKLLRQDSENHGRVVKDQAQFTAPKWDAHFNLVLRHFG</sequence>
<evidence type="ECO:0000256" key="1">
    <source>
        <dbReference type="ARBA" id="ARBA00022679"/>
    </source>
</evidence>
<dbReference type="GO" id="GO:0016757">
    <property type="term" value="F:glycosyltransferase activity"/>
    <property type="evidence" value="ECO:0007669"/>
    <property type="project" value="InterPro"/>
</dbReference>
<organism evidence="3 4">
    <name type="scientific">Planktotalea frisia</name>
    <dbReference type="NCBI Taxonomy" id="696762"/>
    <lineage>
        <taxon>Bacteria</taxon>
        <taxon>Pseudomonadati</taxon>
        <taxon>Pseudomonadota</taxon>
        <taxon>Alphaproteobacteria</taxon>
        <taxon>Rhodobacterales</taxon>
        <taxon>Paracoccaceae</taxon>
        <taxon>Planktotalea</taxon>
    </lineage>
</organism>
<dbReference type="AlphaFoldDB" id="A0A1L9P0E1"/>
<dbReference type="CDD" id="cd03809">
    <property type="entry name" value="GT4_MtfB-like"/>
    <property type="match status" value="1"/>
</dbReference>
<feature type="domain" description="Glycosyl transferase family 1" evidence="2">
    <location>
        <begin position="241"/>
        <end position="381"/>
    </location>
</feature>
<evidence type="ECO:0000259" key="2">
    <source>
        <dbReference type="Pfam" id="PF00534"/>
    </source>
</evidence>
<comment type="caution">
    <text evidence="3">The sequence shown here is derived from an EMBL/GenBank/DDBJ whole genome shotgun (WGS) entry which is preliminary data.</text>
</comment>
<evidence type="ECO:0000313" key="3">
    <source>
        <dbReference type="EMBL" id="OJI94951.1"/>
    </source>
</evidence>
<dbReference type="InterPro" id="IPR001296">
    <property type="entry name" value="Glyco_trans_1"/>
</dbReference>
<keyword evidence="4" id="KW-1185">Reference proteome</keyword>
<protein>
    <submittedName>
        <fullName evidence="3">Glycosyl transferases group 1</fullName>
    </submittedName>
</protein>
<dbReference type="STRING" id="696762.PFRI_08520"/>
<dbReference type="SUPFAM" id="SSF53756">
    <property type="entry name" value="UDP-Glycosyltransferase/glycogen phosphorylase"/>
    <property type="match status" value="1"/>
</dbReference>
<dbReference type="Proteomes" id="UP000184514">
    <property type="component" value="Unassembled WGS sequence"/>
</dbReference>
<accession>A0A1L9P0E1</accession>
<dbReference type="PANTHER" id="PTHR46401">
    <property type="entry name" value="GLYCOSYLTRANSFERASE WBBK-RELATED"/>
    <property type="match status" value="1"/>
</dbReference>
<dbReference type="OrthoDB" id="9790710at2"/>
<dbReference type="RefSeq" id="WP_084649593.1">
    <property type="nucleotide sequence ID" value="NZ_JABBAN010000143.1"/>
</dbReference>
<dbReference type="EMBL" id="MLCB01000073">
    <property type="protein sequence ID" value="OJI94951.1"/>
    <property type="molecule type" value="Genomic_DNA"/>
</dbReference>